<accession>A0A0K9PJ76</accession>
<dbReference type="Gene3D" id="3.50.50.60">
    <property type="entry name" value="FAD/NAD(P)-binding domain"/>
    <property type="match status" value="1"/>
</dbReference>
<protein>
    <submittedName>
        <fullName evidence="1">Uncharacterized protein</fullName>
    </submittedName>
</protein>
<reference evidence="2" key="1">
    <citation type="journal article" date="2016" name="Nature">
        <title>The genome of the seagrass Zostera marina reveals angiosperm adaptation to the sea.</title>
        <authorList>
            <person name="Olsen J.L."/>
            <person name="Rouze P."/>
            <person name="Verhelst B."/>
            <person name="Lin Y.-C."/>
            <person name="Bayer T."/>
            <person name="Collen J."/>
            <person name="Dattolo E."/>
            <person name="De Paoli E."/>
            <person name="Dittami S."/>
            <person name="Maumus F."/>
            <person name="Michel G."/>
            <person name="Kersting A."/>
            <person name="Lauritano C."/>
            <person name="Lohaus R."/>
            <person name="Toepel M."/>
            <person name="Tonon T."/>
            <person name="Vanneste K."/>
            <person name="Amirebrahimi M."/>
            <person name="Brakel J."/>
            <person name="Bostroem C."/>
            <person name="Chovatia M."/>
            <person name="Grimwood J."/>
            <person name="Jenkins J.W."/>
            <person name="Jueterbock A."/>
            <person name="Mraz A."/>
            <person name="Stam W.T."/>
            <person name="Tice H."/>
            <person name="Bornberg-Bauer E."/>
            <person name="Green P.J."/>
            <person name="Pearson G.A."/>
            <person name="Procaccini G."/>
            <person name="Duarte C.M."/>
            <person name="Schmutz J."/>
            <person name="Reusch T.B.H."/>
            <person name="Van de Peer Y."/>
        </authorList>
    </citation>
    <scope>NUCLEOTIDE SEQUENCE [LARGE SCALE GENOMIC DNA]</scope>
    <source>
        <strain evidence="2">cv. Finnish</strain>
    </source>
</reference>
<dbReference type="OrthoDB" id="4211at2759"/>
<dbReference type="PANTHER" id="PTHR32098:SF5">
    <property type="entry name" value="LYCOPENE BETA_EPSILON CYCLASE PROTEIN"/>
    <property type="match status" value="1"/>
</dbReference>
<evidence type="ECO:0000313" key="1">
    <source>
        <dbReference type="EMBL" id="KMZ69016.1"/>
    </source>
</evidence>
<proteinExistence type="predicted"/>
<organism evidence="1 2">
    <name type="scientific">Zostera marina</name>
    <name type="common">Eelgrass</name>
    <dbReference type="NCBI Taxonomy" id="29655"/>
    <lineage>
        <taxon>Eukaryota</taxon>
        <taxon>Viridiplantae</taxon>
        <taxon>Streptophyta</taxon>
        <taxon>Embryophyta</taxon>
        <taxon>Tracheophyta</taxon>
        <taxon>Spermatophyta</taxon>
        <taxon>Magnoliopsida</taxon>
        <taxon>Liliopsida</taxon>
        <taxon>Zosteraceae</taxon>
        <taxon>Zostera</taxon>
    </lineage>
</organism>
<name>A0A0K9PJ76_ZOSMR</name>
<evidence type="ECO:0000313" key="2">
    <source>
        <dbReference type="Proteomes" id="UP000036987"/>
    </source>
</evidence>
<keyword evidence="2" id="KW-1185">Reference proteome</keyword>
<dbReference type="EMBL" id="LFYR01000794">
    <property type="protein sequence ID" value="KMZ69016.1"/>
    <property type="molecule type" value="Genomic_DNA"/>
</dbReference>
<dbReference type="PANTHER" id="PTHR32098">
    <property type="entry name" value="LYCOPENE BETA/EPSILON CYCLASE PROTEIN"/>
    <property type="match status" value="1"/>
</dbReference>
<dbReference type="STRING" id="29655.A0A0K9PJ76"/>
<sequence>MLPLVYQQLLPPVTFPGGTRGGTRWGIRGRSALLSFPCCCSTTVDTPSRTQRILENISTSTANEVGGAGGAYSYSALKRLDQLWSTLCDTTSPVKKEPKDVVLSYPGSSSSQEFPPSGVKCEFEVLVCGGTLGIFLATALASKGVRVGIVERNLLKGRDQEWNISRKELMELVHAGVITEEDIEHATVSEFNPNRCGFEEKGDVWVKNILNLGISPAVLIEKMKQRFSSFGGVIYEENGLSSIRIYDDAAILELSDGSILSSQLVIDAMGNFSPVVKQIRLGKKPDGVCLVVGSCARGFEENSTSDVIYSSMNTRKVGDSELQYFWEAFPAGSGSADRTIYMFTYIDPQPGSPRLEDLLEEFWELMPNYQNVKSIDQLEILRVIYGIFPTYRDSPLPASFDRIIQVGDASGIQSPVSFGGFGSMTRHLIRLSDGIYEAVSGNFLDSSSLSLLNPYMPNLSSSWMFQKAMSANSRTGVSPGFINELLYANFSSMEKLGNSVLGPFLQDVIQFWPLVKTLSTVMITRPQILPSIFQQVGISVIFDWLIHFVMLGNYTFLSTFADPIIRPLVESLPKKQKYEWRRHLEAWKYGAGLDYKQ</sequence>
<dbReference type="InterPro" id="IPR036188">
    <property type="entry name" value="FAD/NAD-bd_sf"/>
</dbReference>
<dbReference type="OMA" id="YANFQSM"/>
<dbReference type="Proteomes" id="UP000036987">
    <property type="component" value="Unassembled WGS sequence"/>
</dbReference>
<gene>
    <name evidence="1" type="ORF">ZOSMA_223G00130</name>
</gene>
<dbReference type="SUPFAM" id="SSF51905">
    <property type="entry name" value="FAD/NAD(P)-binding domain"/>
    <property type="match status" value="1"/>
</dbReference>
<comment type="caution">
    <text evidence="1">The sequence shown here is derived from an EMBL/GenBank/DDBJ whole genome shotgun (WGS) entry which is preliminary data.</text>
</comment>
<dbReference type="AlphaFoldDB" id="A0A0K9PJ76"/>